<accession>A0ABQ6X0X0</accession>
<evidence type="ECO:0000313" key="2">
    <source>
        <dbReference type="EMBL" id="KAE8422970.1"/>
    </source>
</evidence>
<evidence type="ECO:0000313" key="3">
    <source>
        <dbReference type="Proteomes" id="UP000325395"/>
    </source>
</evidence>
<dbReference type="PANTHER" id="PTHR33112">
    <property type="entry name" value="DOMAIN PROTEIN, PUTATIVE-RELATED"/>
    <property type="match status" value="1"/>
</dbReference>
<dbReference type="PANTHER" id="PTHR33112:SF16">
    <property type="entry name" value="HETEROKARYON INCOMPATIBILITY DOMAIN-CONTAINING PROTEIN"/>
    <property type="match status" value="1"/>
</dbReference>
<organism evidence="2 3">
    <name type="scientific">Aspergillus pseudocaelatus</name>
    <dbReference type="NCBI Taxonomy" id="1825620"/>
    <lineage>
        <taxon>Eukaryota</taxon>
        <taxon>Fungi</taxon>
        <taxon>Dikarya</taxon>
        <taxon>Ascomycota</taxon>
        <taxon>Pezizomycotina</taxon>
        <taxon>Eurotiomycetes</taxon>
        <taxon>Eurotiomycetidae</taxon>
        <taxon>Eurotiales</taxon>
        <taxon>Aspergillaceae</taxon>
        <taxon>Aspergillus</taxon>
        <taxon>Aspergillus subgen. Circumdati</taxon>
    </lineage>
</organism>
<dbReference type="Proteomes" id="UP000325395">
    <property type="component" value="Unassembled WGS sequence"/>
</dbReference>
<gene>
    <name evidence="2" type="ORF">BDV36DRAFT_244396</name>
</gene>
<protein>
    <submittedName>
        <fullName evidence="2">Heterokaryon incompatibility</fullName>
    </submittedName>
</protein>
<dbReference type="EMBL" id="ML735691">
    <property type="protein sequence ID" value="KAE8422970.1"/>
    <property type="molecule type" value="Genomic_DNA"/>
</dbReference>
<feature type="domain" description="Heterokaryon incompatibility" evidence="1">
    <location>
        <begin position="2"/>
        <end position="111"/>
    </location>
</feature>
<proteinExistence type="predicted"/>
<name>A0ABQ6X0X0_9EURO</name>
<sequence length="131" mass="15355">MTRALQVQYLWIDRLCIYQDDSQDWERESANMGSIYANAYLCISATSAMSSTEGLVPLRTSRPSVRLPHMNNNCRGYIDACLLPSQFEFYKWDFLNLDNEPLSRRAWAFQERLFSRRSLLFASDKVYFVCV</sequence>
<dbReference type="Pfam" id="PF06985">
    <property type="entry name" value="HET"/>
    <property type="match status" value="1"/>
</dbReference>
<reference evidence="2 3" key="1">
    <citation type="submission" date="2019-04" db="EMBL/GenBank/DDBJ databases">
        <authorList>
            <consortium name="DOE Joint Genome Institute"/>
            <person name="Mondo S."/>
            <person name="Kjaerbolling I."/>
            <person name="Vesth T."/>
            <person name="Frisvad J.C."/>
            <person name="Nybo J.L."/>
            <person name="Theobald S."/>
            <person name="Kildgaard S."/>
            <person name="Isbrandt T."/>
            <person name="Kuo A."/>
            <person name="Sato A."/>
            <person name="Lyhne E.K."/>
            <person name="Kogle M.E."/>
            <person name="Wiebenga A."/>
            <person name="Kun R.S."/>
            <person name="Lubbers R.J."/>
            <person name="Makela M.R."/>
            <person name="Barry K."/>
            <person name="Chovatia M."/>
            <person name="Clum A."/>
            <person name="Daum C."/>
            <person name="Haridas S."/>
            <person name="He G."/>
            <person name="LaButti K."/>
            <person name="Lipzen A."/>
            <person name="Riley R."/>
            <person name="Salamov A."/>
            <person name="Simmons B.A."/>
            <person name="Magnuson J.K."/>
            <person name="Henrissat B."/>
            <person name="Mortensen U.H."/>
            <person name="Larsen T.O."/>
            <person name="Devries R.P."/>
            <person name="Grigoriev I.V."/>
            <person name="Machida M."/>
            <person name="Baker S.E."/>
            <person name="Andersen M.R."/>
            <person name="Cantor M.N."/>
            <person name="Hua S.X."/>
        </authorList>
    </citation>
    <scope>NUCLEOTIDE SEQUENCE [LARGE SCALE GENOMIC DNA]</scope>
    <source>
        <strain evidence="2 3">CBS 117616</strain>
    </source>
</reference>
<dbReference type="InterPro" id="IPR010730">
    <property type="entry name" value="HET"/>
</dbReference>
<keyword evidence="3" id="KW-1185">Reference proteome</keyword>
<evidence type="ECO:0000259" key="1">
    <source>
        <dbReference type="Pfam" id="PF06985"/>
    </source>
</evidence>